<keyword evidence="1" id="KW-0349">Heme</keyword>
<keyword evidence="3" id="KW-0413">Isomerase</keyword>
<sequence>MSLHPSLQPAAQLLGTWRGAGRGEYPTIEDFEYVEELTFTDVGKPFLGYSQRTWSPDGMPMHVETGYLRIPSESRMELILAQPTGQTELAEGELRVSSEGCSAELHSQVVNSASAKQVEATIRWLELTGDTLTTRFSMAAVGISMAHHLESVLSRKEALTRSCSSNRLSSGSD</sequence>
<name>A0A7W5TSJ2_9MICC</name>
<comment type="caution">
    <text evidence="7">The sequence shown here is derived from an EMBL/GenBank/DDBJ whole genome shotgun (WGS) entry which is preliminary data.</text>
</comment>
<keyword evidence="8" id="KW-1185">Reference proteome</keyword>
<evidence type="ECO:0000256" key="4">
    <source>
        <dbReference type="ARBA" id="ARBA00026233"/>
    </source>
</evidence>
<evidence type="ECO:0000313" key="8">
    <source>
        <dbReference type="Proteomes" id="UP000547528"/>
    </source>
</evidence>
<protein>
    <recommendedName>
        <fullName evidence="4">Peroxynitrite isomerase</fullName>
    </recommendedName>
    <alternativeName>
        <fullName evidence="5">Ferric nitrobindin</fullName>
    </alternativeName>
</protein>
<organism evidence="7 8">
    <name type="scientific">Garicola koreensis</name>
    <dbReference type="NCBI Taxonomy" id="1262554"/>
    <lineage>
        <taxon>Bacteria</taxon>
        <taxon>Bacillati</taxon>
        <taxon>Actinomycetota</taxon>
        <taxon>Actinomycetes</taxon>
        <taxon>Micrococcales</taxon>
        <taxon>Micrococcaceae</taxon>
        <taxon>Garicola</taxon>
    </lineage>
</organism>
<dbReference type="AlphaFoldDB" id="A0A7W5TSJ2"/>
<evidence type="ECO:0000256" key="1">
    <source>
        <dbReference type="ARBA" id="ARBA00022617"/>
    </source>
</evidence>
<evidence type="ECO:0000256" key="5">
    <source>
        <dbReference type="ARBA" id="ARBA00030555"/>
    </source>
</evidence>
<dbReference type="Proteomes" id="UP000547528">
    <property type="component" value="Unassembled WGS sequence"/>
</dbReference>
<keyword evidence="1" id="KW-0479">Metal-binding</keyword>
<dbReference type="InterPro" id="IPR014878">
    <property type="entry name" value="THAP4-like_heme-bd"/>
</dbReference>
<dbReference type="GO" id="GO:0016853">
    <property type="term" value="F:isomerase activity"/>
    <property type="evidence" value="ECO:0007669"/>
    <property type="project" value="UniProtKB-KW"/>
</dbReference>
<dbReference type="InterPro" id="IPR045165">
    <property type="entry name" value="Nitrobindin"/>
</dbReference>
<dbReference type="Pfam" id="PF08768">
    <property type="entry name" value="THAP4_heme-bd"/>
    <property type="match status" value="1"/>
</dbReference>
<dbReference type="SUPFAM" id="SSF50814">
    <property type="entry name" value="Lipocalins"/>
    <property type="match status" value="1"/>
</dbReference>
<evidence type="ECO:0000259" key="6">
    <source>
        <dbReference type="Pfam" id="PF08768"/>
    </source>
</evidence>
<dbReference type="PANTHER" id="PTHR15854:SF4">
    <property type="entry name" value="PEROXYNITRITE ISOMERASE THAP4"/>
    <property type="match status" value="1"/>
</dbReference>
<evidence type="ECO:0000256" key="2">
    <source>
        <dbReference type="ARBA" id="ARBA00023004"/>
    </source>
</evidence>
<dbReference type="PANTHER" id="PTHR15854">
    <property type="entry name" value="THAP4 PROTEIN"/>
    <property type="match status" value="1"/>
</dbReference>
<dbReference type="RefSeq" id="WP_183357033.1">
    <property type="nucleotide sequence ID" value="NZ_BAABKR010000004.1"/>
</dbReference>
<dbReference type="Gene3D" id="2.40.128.20">
    <property type="match status" value="1"/>
</dbReference>
<feature type="domain" description="THAP4-like heme-binding" evidence="6">
    <location>
        <begin position="7"/>
        <end position="155"/>
    </location>
</feature>
<proteinExistence type="predicted"/>
<dbReference type="CDD" id="cd07828">
    <property type="entry name" value="lipocalin_heme-bd-THAP4-like"/>
    <property type="match status" value="1"/>
</dbReference>
<accession>A0A7W5TSJ2</accession>
<keyword evidence="2" id="KW-0408">Iron</keyword>
<dbReference type="InterPro" id="IPR012674">
    <property type="entry name" value="Calycin"/>
</dbReference>
<gene>
    <name evidence="7" type="ORF">FHX47_000192</name>
</gene>
<evidence type="ECO:0000313" key="7">
    <source>
        <dbReference type="EMBL" id="MBB3666599.1"/>
    </source>
</evidence>
<evidence type="ECO:0000256" key="3">
    <source>
        <dbReference type="ARBA" id="ARBA00023235"/>
    </source>
</evidence>
<dbReference type="EMBL" id="JACIBT010000001">
    <property type="protein sequence ID" value="MBB3666599.1"/>
    <property type="molecule type" value="Genomic_DNA"/>
</dbReference>
<reference evidence="7 8" key="1">
    <citation type="submission" date="2020-08" db="EMBL/GenBank/DDBJ databases">
        <title>Sequencing the genomes of 1000 actinobacteria strains.</title>
        <authorList>
            <person name="Klenk H.-P."/>
        </authorList>
    </citation>
    <scope>NUCLEOTIDE SEQUENCE [LARGE SCALE GENOMIC DNA]</scope>
    <source>
        <strain evidence="7 8">DSM 28238</strain>
    </source>
</reference>